<dbReference type="Proteomes" id="UP000054851">
    <property type="component" value="Unassembled WGS sequence"/>
</dbReference>
<dbReference type="OrthoDB" id="9025142at2"/>
<comment type="caution">
    <text evidence="1">The sequence shown here is derived from an EMBL/GenBank/DDBJ whole genome shotgun (WGS) entry which is preliminary data.</text>
</comment>
<proteinExistence type="predicted"/>
<reference evidence="1" key="1">
    <citation type="submission" date="2016-01" db="EMBL/GenBank/DDBJ databases">
        <authorList>
            <person name="Peeters C."/>
        </authorList>
    </citation>
    <scope>NUCLEOTIDE SEQUENCE</scope>
    <source>
        <strain evidence="1">LMG 29322</strain>
    </source>
</reference>
<keyword evidence="2" id="KW-1185">Reference proteome</keyword>
<dbReference type="STRING" id="1777140.AWB79_05595"/>
<evidence type="ECO:0000313" key="1">
    <source>
        <dbReference type="EMBL" id="SAK83149.1"/>
    </source>
</evidence>
<protein>
    <submittedName>
        <fullName evidence="1">Uncharacterized protein</fullName>
    </submittedName>
</protein>
<dbReference type="RefSeq" id="WP_061170677.1">
    <property type="nucleotide sequence ID" value="NZ_FCOA02000024.1"/>
</dbReference>
<evidence type="ECO:0000313" key="2">
    <source>
        <dbReference type="Proteomes" id="UP000054851"/>
    </source>
</evidence>
<accession>A0A158CLI6</accession>
<organism evidence="1 2">
    <name type="scientific">Caballeronia hypogeia</name>
    <dbReference type="NCBI Taxonomy" id="1777140"/>
    <lineage>
        <taxon>Bacteria</taxon>
        <taxon>Pseudomonadati</taxon>
        <taxon>Pseudomonadota</taxon>
        <taxon>Betaproteobacteria</taxon>
        <taxon>Burkholderiales</taxon>
        <taxon>Burkholderiaceae</taxon>
        <taxon>Caballeronia</taxon>
    </lineage>
</organism>
<sequence>MERADYESALDQLVGAAELVASGAADEAQRAQAFEMLAFFRLRRTRIGTPATSDDELFKDTAIAALTMAGRREYLAAAALLDQARGLSGG</sequence>
<dbReference type="EMBL" id="FCOA02000024">
    <property type="protein sequence ID" value="SAK83149.1"/>
    <property type="molecule type" value="Genomic_DNA"/>
</dbReference>
<name>A0A158CLI6_9BURK</name>
<dbReference type="AlphaFoldDB" id="A0A158CLI6"/>
<gene>
    <name evidence="1" type="ORF">AWB79_05595</name>
</gene>